<name>A0AAE9FK73_CAEBR</name>
<keyword evidence="2" id="KW-1185">Reference proteome</keyword>
<gene>
    <name evidence="1" type="ORF">L5515_019600</name>
</gene>
<protein>
    <submittedName>
        <fullName evidence="1">Uncharacterized protein</fullName>
    </submittedName>
</protein>
<organism evidence="1 2">
    <name type="scientific">Caenorhabditis briggsae</name>
    <dbReference type="NCBI Taxonomy" id="6238"/>
    <lineage>
        <taxon>Eukaryota</taxon>
        <taxon>Metazoa</taxon>
        <taxon>Ecdysozoa</taxon>
        <taxon>Nematoda</taxon>
        <taxon>Chromadorea</taxon>
        <taxon>Rhabditida</taxon>
        <taxon>Rhabditina</taxon>
        <taxon>Rhabditomorpha</taxon>
        <taxon>Rhabditoidea</taxon>
        <taxon>Rhabditidae</taxon>
        <taxon>Peloderinae</taxon>
        <taxon>Caenorhabditis</taxon>
    </lineage>
</organism>
<evidence type="ECO:0000313" key="1">
    <source>
        <dbReference type="EMBL" id="UMM44453.1"/>
    </source>
</evidence>
<dbReference type="EMBL" id="CP092625">
    <property type="protein sequence ID" value="UMM44453.1"/>
    <property type="molecule type" value="Genomic_DNA"/>
</dbReference>
<dbReference type="Proteomes" id="UP000829354">
    <property type="component" value="Chromosome X"/>
</dbReference>
<accession>A0AAE9FK73</accession>
<reference evidence="1 2" key="1">
    <citation type="submission" date="2022-04" db="EMBL/GenBank/DDBJ databases">
        <title>Chromosome-level reference genomes for two strains of Caenorhabditis briggsae: an improved platform for comparative genomics.</title>
        <authorList>
            <person name="Stevens L."/>
            <person name="Andersen E."/>
        </authorList>
    </citation>
    <scope>NUCLEOTIDE SEQUENCE [LARGE SCALE GENOMIC DNA]</scope>
    <source>
        <strain evidence="1">VX34</strain>
        <tissue evidence="1">Whole-organism</tissue>
    </source>
</reference>
<dbReference type="AlphaFoldDB" id="A0AAE9FK73"/>
<evidence type="ECO:0000313" key="2">
    <source>
        <dbReference type="Proteomes" id="UP000829354"/>
    </source>
</evidence>
<proteinExistence type="predicted"/>
<sequence>MNRNPAPRVVALPPEADEAFPEAPPPALPFPRPTMKHIIHYSVLSYNINPTKQLVLIRTGNLEIYMHKEHRRFVPIKYDTREPYAEDILLPLGMTNNFARWTPADVNSWADLIIPNRREYQEFISYELNGLQVYNIVTNQGAAGETYLRTLSAERYVDVNIASPRIGRLPERVLFALTIHFNRLFNLLHGFR</sequence>